<protein>
    <submittedName>
        <fullName evidence="2">Uncharacterized protein</fullName>
    </submittedName>
</protein>
<sequence length="51" mass="5714">MCIPLSAVILDSLGTRGFVLIFGGVLWIALGAFTMARWAIQGYRWKWKDAI</sequence>
<keyword evidence="1" id="KW-0472">Membrane</keyword>
<dbReference type="Proteomes" id="UP001283341">
    <property type="component" value="Unassembled WGS sequence"/>
</dbReference>
<comment type="caution">
    <text evidence="2">The sequence shown here is derived from an EMBL/GenBank/DDBJ whole genome shotgun (WGS) entry which is preliminary data.</text>
</comment>
<name>A0AAE0LZB7_9PEZI</name>
<evidence type="ECO:0000313" key="2">
    <source>
        <dbReference type="EMBL" id="KAK3313145.1"/>
    </source>
</evidence>
<keyword evidence="3" id="KW-1185">Reference proteome</keyword>
<evidence type="ECO:0000313" key="3">
    <source>
        <dbReference type="Proteomes" id="UP001283341"/>
    </source>
</evidence>
<reference evidence="2" key="1">
    <citation type="journal article" date="2023" name="Mol. Phylogenet. Evol.">
        <title>Genome-scale phylogeny and comparative genomics of the fungal order Sordariales.</title>
        <authorList>
            <person name="Hensen N."/>
            <person name="Bonometti L."/>
            <person name="Westerberg I."/>
            <person name="Brannstrom I.O."/>
            <person name="Guillou S."/>
            <person name="Cros-Aarteil S."/>
            <person name="Calhoun S."/>
            <person name="Haridas S."/>
            <person name="Kuo A."/>
            <person name="Mondo S."/>
            <person name="Pangilinan J."/>
            <person name="Riley R."/>
            <person name="LaButti K."/>
            <person name="Andreopoulos B."/>
            <person name="Lipzen A."/>
            <person name="Chen C."/>
            <person name="Yan M."/>
            <person name="Daum C."/>
            <person name="Ng V."/>
            <person name="Clum A."/>
            <person name="Steindorff A."/>
            <person name="Ohm R.A."/>
            <person name="Martin F."/>
            <person name="Silar P."/>
            <person name="Natvig D.O."/>
            <person name="Lalanne C."/>
            <person name="Gautier V."/>
            <person name="Ament-Velasquez S.L."/>
            <person name="Kruys A."/>
            <person name="Hutchinson M.I."/>
            <person name="Powell A.J."/>
            <person name="Barry K."/>
            <person name="Miller A.N."/>
            <person name="Grigoriev I.V."/>
            <person name="Debuchy R."/>
            <person name="Gladieux P."/>
            <person name="Hiltunen Thoren M."/>
            <person name="Johannesson H."/>
        </authorList>
    </citation>
    <scope>NUCLEOTIDE SEQUENCE</scope>
    <source>
        <strain evidence="2">CBS 118394</strain>
    </source>
</reference>
<proteinExistence type="predicted"/>
<organism evidence="2 3">
    <name type="scientific">Apodospora peruviana</name>
    <dbReference type="NCBI Taxonomy" id="516989"/>
    <lineage>
        <taxon>Eukaryota</taxon>
        <taxon>Fungi</taxon>
        <taxon>Dikarya</taxon>
        <taxon>Ascomycota</taxon>
        <taxon>Pezizomycotina</taxon>
        <taxon>Sordariomycetes</taxon>
        <taxon>Sordariomycetidae</taxon>
        <taxon>Sordariales</taxon>
        <taxon>Lasiosphaeriaceae</taxon>
        <taxon>Apodospora</taxon>
    </lineage>
</organism>
<reference evidence="2" key="2">
    <citation type="submission" date="2023-06" db="EMBL/GenBank/DDBJ databases">
        <authorList>
            <consortium name="Lawrence Berkeley National Laboratory"/>
            <person name="Haridas S."/>
            <person name="Hensen N."/>
            <person name="Bonometti L."/>
            <person name="Westerberg I."/>
            <person name="Brannstrom I.O."/>
            <person name="Guillou S."/>
            <person name="Cros-Aarteil S."/>
            <person name="Calhoun S."/>
            <person name="Kuo A."/>
            <person name="Mondo S."/>
            <person name="Pangilinan J."/>
            <person name="Riley R."/>
            <person name="Labutti K."/>
            <person name="Andreopoulos B."/>
            <person name="Lipzen A."/>
            <person name="Chen C."/>
            <person name="Yanf M."/>
            <person name="Daum C."/>
            <person name="Ng V."/>
            <person name="Clum A."/>
            <person name="Steindorff A."/>
            <person name="Ohm R."/>
            <person name="Martin F."/>
            <person name="Silar P."/>
            <person name="Natvig D."/>
            <person name="Lalanne C."/>
            <person name="Gautier V."/>
            <person name="Ament-Velasquez S.L."/>
            <person name="Kruys A."/>
            <person name="Hutchinson M.I."/>
            <person name="Powell A.J."/>
            <person name="Barry K."/>
            <person name="Miller A.N."/>
            <person name="Grigoriev I.V."/>
            <person name="Debuchy R."/>
            <person name="Gladieux P."/>
            <person name="Thoren M.H."/>
            <person name="Johannesson H."/>
        </authorList>
    </citation>
    <scope>NUCLEOTIDE SEQUENCE</scope>
    <source>
        <strain evidence="2">CBS 118394</strain>
    </source>
</reference>
<gene>
    <name evidence="2" type="ORF">B0H66DRAFT_569680</name>
</gene>
<dbReference type="EMBL" id="JAUEDM010000008">
    <property type="protein sequence ID" value="KAK3313145.1"/>
    <property type="molecule type" value="Genomic_DNA"/>
</dbReference>
<keyword evidence="1" id="KW-1133">Transmembrane helix</keyword>
<dbReference type="AlphaFoldDB" id="A0AAE0LZB7"/>
<evidence type="ECO:0000256" key="1">
    <source>
        <dbReference type="SAM" id="Phobius"/>
    </source>
</evidence>
<keyword evidence="1" id="KW-0812">Transmembrane</keyword>
<feature type="transmembrane region" description="Helical" evidence="1">
    <location>
        <begin position="18"/>
        <end position="40"/>
    </location>
</feature>
<accession>A0AAE0LZB7</accession>